<dbReference type="Proteomes" id="UP000217182">
    <property type="component" value="Chromosome"/>
</dbReference>
<dbReference type="CDD" id="cd06185">
    <property type="entry name" value="PDR_like"/>
    <property type="match status" value="1"/>
</dbReference>
<dbReference type="SUPFAM" id="SSF54292">
    <property type="entry name" value="2Fe-2S ferredoxin-like"/>
    <property type="match status" value="1"/>
</dbReference>
<dbReference type="AlphaFoldDB" id="A0A250B7K8"/>
<dbReference type="Gene3D" id="3.10.20.30">
    <property type="match status" value="1"/>
</dbReference>
<evidence type="ECO:0000259" key="8">
    <source>
        <dbReference type="PROSITE" id="PS51384"/>
    </source>
</evidence>
<keyword evidence="2" id="KW-0001">2Fe-2S</keyword>
<dbReference type="InterPro" id="IPR050415">
    <property type="entry name" value="MRET"/>
</dbReference>
<reference evidence="9 10" key="1">
    <citation type="submission" date="2016-01" db="EMBL/GenBank/DDBJ databases">
        <authorList>
            <person name="Oliw E.H."/>
        </authorList>
    </citation>
    <scope>NUCLEOTIDE SEQUENCE [LARGE SCALE GENOMIC DNA]</scope>
    <source>
        <strain evidence="9 10">FRB97</strain>
    </source>
</reference>
<dbReference type="Gene3D" id="3.40.50.80">
    <property type="entry name" value="Nucleotide-binding domain of ferredoxin-NADP reductase (FNR) module"/>
    <property type="match status" value="1"/>
</dbReference>
<dbReference type="GO" id="GO:0016491">
    <property type="term" value="F:oxidoreductase activity"/>
    <property type="evidence" value="ECO:0007669"/>
    <property type="project" value="UniProtKB-KW"/>
</dbReference>
<dbReference type="PROSITE" id="PS51384">
    <property type="entry name" value="FAD_FR"/>
    <property type="match status" value="1"/>
</dbReference>
<feature type="domain" description="FAD-binding FR-type" evidence="8">
    <location>
        <begin position="1"/>
        <end position="103"/>
    </location>
</feature>
<dbReference type="SUPFAM" id="SSF52343">
    <property type="entry name" value="Ferredoxin reductase-like, C-terminal NADP-linked domain"/>
    <property type="match status" value="1"/>
</dbReference>
<dbReference type="EMBL" id="CP014136">
    <property type="protein sequence ID" value="ATA22117.1"/>
    <property type="molecule type" value="Genomic_DNA"/>
</dbReference>
<keyword evidence="1" id="KW-0285">Flavoprotein</keyword>
<dbReference type="InterPro" id="IPR039261">
    <property type="entry name" value="FNR_nucleotide-bd"/>
</dbReference>
<dbReference type="InterPro" id="IPR017938">
    <property type="entry name" value="Riboflavin_synthase-like_b-brl"/>
</dbReference>
<dbReference type="PROSITE" id="PS51085">
    <property type="entry name" value="2FE2S_FER_2"/>
    <property type="match status" value="1"/>
</dbReference>
<evidence type="ECO:0000259" key="7">
    <source>
        <dbReference type="PROSITE" id="PS51085"/>
    </source>
</evidence>
<dbReference type="CDD" id="cd00207">
    <property type="entry name" value="fer2"/>
    <property type="match status" value="1"/>
</dbReference>
<proteinExistence type="predicted"/>
<gene>
    <name evidence="9" type="ORF">AWC35_23845</name>
</gene>
<keyword evidence="3" id="KW-0479">Metal-binding</keyword>
<evidence type="ECO:0000313" key="9">
    <source>
        <dbReference type="EMBL" id="ATA22117.1"/>
    </source>
</evidence>
<dbReference type="InterPro" id="IPR001041">
    <property type="entry name" value="2Fe-2S_ferredoxin-type"/>
</dbReference>
<dbReference type="InterPro" id="IPR012675">
    <property type="entry name" value="Beta-grasp_dom_sf"/>
</dbReference>
<evidence type="ECO:0000256" key="1">
    <source>
        <dbReference type="ARBA" id="ARBA00022630"/>
    </source>
</evidence>
<name>A0A250B7K8_9GAMM</name>
<sequence>MDTLNVIVDALSRQGRGNMALRLVAENGEPLPAWQAGAHIDVHLPQGIVRQFSLAGNPARCDHYLLCVKKEAASRGGSRYLHETLRLGQRLTISAPRNVFPLAPAGHYLLLAAGIGITPLLAMAEALDAAGTPFELHYYVKQRGDVAFAERLAQGFRHGRCTVWSGCAGHSPRKELPPGLYAQPDGARLYLCGPADFMAHVARQASDHGWQPGQIHTEAFCAPQPVAPSADEGFSVTLRSSGESYRVPAEKSIACVLIENNVDVPLSCEMGLCGACLTPVVEGEVDHRDTVQSDEEKTAAQQQIALCCSRSRSARLVIDL</sequence>
<evidence type="ECO:0000256" key="3">
    <source>
        <dbReference type="ARBA" id="ARBA00022723"/>
    </source>
</evidence>
<dbReference type="GO" id="GO:0046872">
    <property type="term" value="F:metal ion binding"/>
    <property type="evidence" value="ECO:0007669"/>
    <property type="project" value="UniProtKB-KW"/>
</dbReference>
<dbReference type="KEGG" id="gqu:AWC35_23845"/>
<dbReference type="SUPFAM" id="SSF63380">
    <property type="entry name" value="Riboflavin synthase domain-like"/>
    <property type="match status" value="1"/>
</dbReference>
<feature type="domain" description="2Fe-2S ferredoxin-type" evidence="7">
    <location>
        <begin position="234"/>
        <end position="320"/>
    </location>
</feature>
<keyword evidence="5" id="KW-0408">Iron</keyword>
<dbReference type="OrthoDB" id="9796486at2"/>
<dbReference type="GO" id="GO:0051537">
    <property type="term" value="F:2 iron, 2 sulfur cluster binding"/>
    <property type="evidence" value="ECO:0007669"/>
    <property type="project" value="UniProtKB-KW"/>
</dbReference>
<accession>A0A250B7K8</accession>
<dbReference type="Gene3D" id="2.40.30.10">
    <property type="entry name" value="Translation factors"/>
    <property type="match status" value="1"/>
</dbReference>
<dbReference type="PRINTS" id="PR00409">
    <property type="entry name" value="PHDIOXRDTASE"/>
</dbReference>
<evidence type="ECO:0000256" key="2">
    <source>
        <dbReference type="ARBA" id="ARBA00022714"/>
    </source>
</evidence>
<protein>
    <submittedName>
        <fullName evidence="9">Xanthine hydroxylase reductase</fullName>
    </submittedName>
</protein>
<evidence type="ECO:0000256" key="5">
    <source>
        <dbReference type="ARBA" id="ARBA00023004"/>
    </source>
</evidence>
<evidence type="ECO:0000256" key="4">
    <source>
        <dbReference type="ARBA" id="ARBA00023002"/>
    </source>
</evidence>
<dbReference type="InterPro" id="IPR006058">
    <property type="entry name" value="2Fe2S_fd_BS"/>
</dbReference>
<dbReference type="InterPro" id="IPR017927">
    <property type="entry name" value="FAD-bd_FR_type"/>
</dbReference>
<evidence type="ECO:0000256" key="6">
    <source>
        <dbReference type="ARBA" id="ARBA00023014"/>
    </source>
</evidence>
<dbReference type="PANTHER" id="PTHR47354:SF1">
    <property type="entry name" value="CARNITINE MONOOXYGENASE REDUCTASE SUBUNIT"/>
    <property type="match status" value="1"/>
</dbReference>
<keyword evidence="6" id="KW-0411">Iron-sulfur</keyword>
<organism evidence="9 10">
    <name type="scientific">Gibbsiella quercinecans</name>
    <dbReference type="NCBI Taxonomy" id="929813"/>
    <lineage>
        <taxon>Bacteria</taxon>
        <taxon>Pseudomonadati</taxon>
        <taxon>Pseudomonadota</taxon>
        <taxon>Gammaproteobacteria</taxon>
        <taxon>Enterobacterales</taxon>
        <taxon>Yersiniaceae</taxon>
        <taxon>Gibbsiella</taxon>
    </lineage>
</organism>
<keyword evidence="4" id="KW-0560">Oxidoreductase</keyword>
<evidence type="ECO:0000313" key="10">
    <source>
        <dbReference type="Proteomes" id="UP000217182"/>
    </source>
</evidence>
<dbReference type="Pfam" id="PF00111">
    <property type="entry name" value="Fer2"/>
    <property type="match status" value="1"/>
</dbReference>
<dbReference type="PANTHER" id="PTHR47354">
    <property type="entry name" value="NADH OXIDOREDUCTASE HCR"/>
    <property type="match status" value="1"/>
</dbReference>
<dbReference type="PROSITE" id="PS00197">
    <property type="entry name" value="2FE2S_FER_1"/>
    <property type="match status" value="1"/>
</dbReference>
<dbReference type="InterPro" id="IPR036010">
    <property type="entry name" value="2Fe-2S_ferredoxin-like_sf"/>
</dbReference>
<keyword evidence="10" id="KW-1185">Reference proteome</keyword>
<dbReference type="RefSeq" id="WP_095848708.1">
    <property type="nucleotide sequence ID" value="NZ_CP014136.1"/>
</dbReference>